<gene>
    <name evidence="1" type="ORF">NQ176_g2727</name>
</gene>
<evidence type="ECO:0000313" key="1">
    <source>
        <dbReference type="EMBL" id="KAJ2980297.1"/>
    </source>
</evidence>
<accession>A0ACC1NN17</accession>
<dbReference type="EMBL" id="JANJQO010000209">
    <property type="protein sequence ID" value="KAJ2980297.1"/>
    <property type="molecule type" value="Genomic_DNA"/>
</dbReference>
<evidence type="ECO:0000313" key="2">
    <source>
        <dbReference type="Proteomes" id="UP001143910"/>
    </source>
</evidence>
<organism evidence="1 2">
    <name type="scientific">Zarea fungicola</name>
    <dbReference type="NCBI Taxonomy" id="93591"/>
    <lineage>
        <taxon>Eukaryota</taxon>
        <taxon>Fungi</taxon>
        <taxon>Dikarya</taxon>
        <taxon>Ascomycota</taxon>
        <taxon>Pezizomycotina</taxon>
        <taxon>Sordariomycetes</taxon>
        <taxon>Hypocreomycetidae</taxon>
        <taxon>Hypocreales</taxon>
        <taxon>Cordycipitaceae</taxon>
        <taxon>Zarea</taxon>
    </lineage>
</organism>
<sequence length="337" mass="36709">MRLLILGGTSFVGRAIAVEAVSRNHTVTLLHRGTKPSPDGVTTCIGDRLAHDGLDALNGMHFDAVLDTWAADAAPAIHAMEKLKGRFHHYTFISTITIYDRKLLPSDGAMFDENTAVFDVTAPDASKSVYEFNKRTVEIAAGNILRDVPCVLARAGVILGPHEQEYTERGRLLWWLDRLGKGGRVVAPEPRDLKLQFVDARDLAKFVVDGAEQKLSGAFNIAGEAGATTMGELLEMARQITGGGSELVWTDSKRIMDAGVVPFMDLPLWLDPKSDMYRAIYCCDATKAKGAGLVCRPVEETVRDTWDWMQGETGSRPAPNGVRVGGLSKEKESILLG</sequence>
<keyword evidence="2" id="KW-1185">Reference proteome</keyword>
<name>A0ACC1NN17_9HYPO</name>
<comment type="caution">
    <text evidence="1">The sequence shown here is derived from an EMBL/GenBank/DDBJ whole genome shotgun (WGS) entry which is preliminary data.</text>
</comment>
<reference evidence="1" key="1">
    <citation type="submission" date="2022-08" db="EMBL/GenBank/DDBJ databases">
        <title>Genome Sequence of Lecanicillium fungicola.</title>
        <authorList>
            <person name="Buettner E."/>
        </authorList>
    </citation>
    <scope>NUCLEOTIDE SEQUENCE</scope>
    <source>
        <strain evidence="1">Babe33</strain>
    </source>
</reference>
<dbReference type="Proteomes" id="UP001143910">
    <property type="component" value="Unassembled WGS sequence"/>
</dbReference>
<protein>
    <submittedName>
        <fullName evidence="1">Uncharacterized protein</fullName>
    </submittedName>
</protein>
<proteinExistence type="predicted"/>